<name>A0A1M5BDT7_9BACT</name>
<keyword evidence="1" id="KW-0479">Metal-binding</keyword>
<keyword evidence="3" id="KW-1185">Reference proteome</keyword>
<dbReference type="PANTHER" id="PTHR20854:SF4">
    <property type="entry name" value="INOSITOL-1-MONOPHOSPHATASE-RELATED"/>
    <property type="match status" value="1"/>
</dbReference>
<gene>
    <name evidence="2" type="ORF">SAMN02745206_01908</name>
</gene>
<feature type="binding site" evidence="1">
    <location>
        <position position="90"/>
    </location>
    <ligand>
        <name>Mg(2+)</name>
        <dbReference type="ChEBI" id="CHEBI:18420"/>
        <label>2</label>
    </ligand>
</feature>
<evidence type="ECO:0000256" key="1">
    <source>
        <dbReference type="PIRSR" id="PIRSR600760-2"/>
    </source>
</evidence>
<feature type="binding site" evidence="1">
    <location>
        <position position="208"/>
    </location>
    <ligand>
        <name>Mg(2+)</name>
        <dbReference type="ChEBI" id="CHEBI:18420"/>
        <label>1</label>
        <note>catalytic</note>
    </ligand>
</feature>
<dbReference type="OrthoDB" id="5414450at2"/>
<dbReference type="AlphaFoldDB" id="A0A1M5BDT7"/>
<feature type="binding site" evidence="1">
    <location>
        <position position="92"/>
    </location>
    <ligand>
        <name>Mg(2+)</name>
        <dbReference type="ChEBI" id="CHEBI:18420"/>
        <label>1</label>
        <note>catalytic</note>
    </ligand>
</feature>
<dbReference type="PANTHER" id="PTHR20854">
    <property type="entry name" value="INOSITOL MONOPHOSPHATASE"/>
    <property type="match status" value="1"/>
</dbReference>
<reference evidence="3" key="1">
    <citation type="submission" date="2016-11" db="EMBL/GenBank/DDBJ databases">
        <authorList>
            <person name="Varghese N."/>
            <person name="Submissions S."/>
        </authorList>
    </citation>
    <scope>NUCLEOTIDE SEQUENCE [LARGE SCALE GENOMIC DNA]</scope>
    <source>
        <strain evidence="3">DSM 9756</strain>
    </source>
</reference>
<dbReference type="InterPro" id="IPR000760">
    <property type="entry name" value="Inositol_monophosphatase-like"/>
</dbReference>
<dbReference type="SUPFAM" id="SSF56655">
    <property type="entry name" value="Carbohydrate phosphatase"/>
    <property type="match status" value="1"/>
</dbReference>
<dbReference type="STRING" id="1121391.SAMN02745206_01908"/>
<dbReference type="GO" id="GO:0046872">
    <property type="term" value="F:metal ion binding"/>
    <property type="evidence" value="ECO:0007669"/>
    <property type="project" value="UniProtKB-KW"/>
</dbReference>
<accession>A0A1M5BDT7</accession>
<dbReference type="Gene3D" id="3.30.540.10">
    <property type="entry name" value="Fructose-1,6-Bisphosphatase, subunit A, domain 1"/>
    <property type="match status" value="1"/>
</dbReference>
<evidence type="ECO:0000313" key="2">
    <source>
        <dbReference type="EMBL" id="SHF40679.1"/>
    </source>
</evidence>
<dbReference type="GO" id="GO:0008934">
    <property type="term" value="F:inositol monophosphate 1-phosphatase activity"/>
    <property type="evidence" value="ECO:0007669"/>
    <property type="project" value="TreeGrafter"/>
</dbReference>
<dbReference type="GO" id="GO:0006020">
    <property type="term" value="P:inositol metabolic process"/>
    <property type="evidence" value="ECO:0007669"/>
    <property type="project" value="TreeGrafter"/>
</dbReference>
<dbReference type="RefSeq" id="WP_073038760.1">
    <property type="nucleotide sequence ID" value="NZ_FQVB01000017.1"/>
</dbReference>
<organism evidence="2 3">
    <name type="scientific">Desulfacinum infernum DSM 9756</name>
    <dbReference type="NCBI Taxonomy" id="1121391"/>
    <lineage>
        <taxon>Bacteria</taxon>
        <taxon>Pseudomonadati</taxon>
        <taxon>Thermodesulfobacteriota</taxon>
        <taxon>Syntrophobacteria</taxon>
        <taxon>Syntrophobacterales</taxon>
        <taxon>Syntrophobacteraceae</taxon>
        <taxon>Desulfacinum</taxon>
    </lineage>
</organism>
<dbReference type="GO" id="GO:0007165">
    <property type="term" value="P:signal transduction"/>
    <property type="evidence" value="ECO:0007669"/>
    <property type="project" value="TreeGrafter"/>
</dbReference>
<proteinExistence type="predicted"/>
<sequence>MTQKGAGIEELRDFAVSAIRRAGEEALGYYGKGRGDIKFDEDLVTEAELRLIESFHHRLQEKFPGHEVFGDAPPRKEYVHGQEGHLWVYDALDGVANFQAGIPLWGMSLALLENFWPVLGLFYMPATGDLFYAEPDTGATLNGNPIQIAYSGDINNESLLFTYSRFHTHYRSNFPGKIRNLGCTAAHICYVAMGRAEGALLNSVSYQDLAAAQVILKAAGGAIEKVEEAGPFHLNEHFESRRIEVPLLAAPKGAHEAVRGYLTRTATV</sequence>
<dbReference type="Gene3D" id="3.40.190.80">
    <property type="match status" value="1"/>
</dbReference>
<dbReference type="Pfam" id="PF00459">
    <property type="entry name" value="Inositol_P"/>
    <property type="match status" value="1"/>
</dbReference>
<dbReference type="EMBL" id="FQVB01000017">
    <property type="protein sequence ID" value="SHF40679.1"/>
    <property type="molecule type" value="Genomic_DNA"/>
</dbReference>
<protein>
    <submittedName>
        <fullName evidence="2">Myo-inositol-1(Or 4)-monophosphatase</fullName>
    </submittedName>
</protein>
<keyword evidence="1" id="KW-0460">Magnesium</keyword>
<feature type="binding site" evidence="1">
    <location>
        <position position="93"/>
    </location>
    <ligand>
        <name>Mg(2+)</name>
        <dbReference type="ChEBI" id="CHEBI:18420"/>
        <label>2</label>
    </ligand>
</feature>
<evidence type="ECO:0000313" key="3">
    <source>
        <dbReference type="Proteomes" id="UP000184076"/>
    </source>
</evidence>
<comment type="cofactor">
    <cofactor evidence="1">
        <name>Mg(2+)</name>
        <dbReference type="ChEBI" id="CHEBI:18420"/>
    </cofactor>
</comment>
<dbReference type="Proteomes" id="UP000184076">
    <property type="component" value="Unassembled WGS sequence"/>
</dbReference>
<dbReference type="PRINTS" id="PR00377">
    <property type="entry name" value="IMPHPHTASES"/>
</dbReference>